<reference evidence="2" key="1">
    <citation type="submission" date="2019-10" db="EMBL/GenBank/DDBJ databases">
        <title>Conservation and host-specific expression of non-tandemly repeated heterogenous ribosome RNA gene in arbuscular mycorrhizal fungi.</title>
        <authorList>
            <person name="Maeda T."/>
            <person name="Kobayashi Y."/>
            <person name="Nakagawa T."/>
            <person name="Ezawa T."/>
            <person name="Yamaguchi K."/>
            <person name="Bino T."/>
            <person name="Nishimoto Y."/>
            <person name="Shigenobu S."/>
            <person name="Kawaguchi M."/>
        </authorList>
    </citation>
    <scope>NUCLEOTIDE SEQUENCE</scope>
    <source>
        <strain evidence="2">HR1</strain>
    </source>
</reference>
<feature type="transmembrane region" description="Helical" evidence="1">
    <location>
        <begin position="44"/>
        <end position="63"/>
    </location>
</feature>
<proteinExistence type="predicted"/>
<accession>A0A8H3LGG0</accession>
<evidence type="ECO:0000313" key="3">
    <source>
        <dbReference type="Proteomes" id="UP000615446"/>
    </source>
</evidence>
<keyword evidence="1" id="KW-0812">Transmembrane</keyword>
<evidence type="ECO:0000256" key="1">
    <source>
        <dbReference type="SAM" id="Phobius"/>
    </source>
</evidence>
<name>A0A8H3LGG0_9GLOM</name>
<protein>
    <submittedName>
        <fullName evidence="2">Uncharacterized protein</fullName>
    </submittedName>
</protein>
<dbReference type="EMBL" id="BLAL01000087">
    <property type="protein sequence ID" value="GES84959.1"/>
    <property type="molecule type" value="Genomic_DNA"/>
</dbReference>
<evidence type="ECO:0000313" key="2">
    <source>
        <dbReference type="EMBL" id="GES84959.1"/>
    </source>
</evidence>
<dbReference type="Proteomes" id="UP000615446">
    <property type="component" value="Unassembled WGS sequence"/>
</dbReference>
<keyword evidence="1" id="KW-1133">Transmembrane helix</keyword>
<keyword evidence="1" id="KW-0472">Membrane</keyword>
<comment type="caution">
    <text evidence="2">The sequence shown here is derived from an EMBL/GenBank/DDBJ whole genome shotgun (WGS) entry which is preliminary data.</text>
</comment>
<organism evidence="2 3">
    <name type="scientific">Rhizophagus clarus</name>
    <dbReference type="NCBI Taxonomy" id="94130"/>
    <lineage>
        <taxon>Eukaryota</taxon>
        <taxon>Fungi</taxon>
        <taxon>Fungi incertae sedis</taxon>
        <taxon>Mucoromycota</taxon>
        <taxon>Glomeromycotina</taxon>
        <taxon>Glomeromycetes</taxon>
        <taxon>Glomerales</taxon>
        <taxon>Glomeraceae</taxon>
        <taxon>Rhizophagus</taxon>
    </lineage>
</organism>
<sequence>MFHKTSKCYKDTELLMKCNTVNSGQFHGTVSQSMRKRLKARETLYSLILIGLFVRSVEVIKITEIKLKSFILMMKYFCGFLIEEDEESITLESINRI</sequence>
<dbReference type="AlphaFoldDB" id="A0A8H3LGG0"/>
<gene>
    <name evidence="2" type="ORF">RCL2_001204600</name>
</gene>